<evidence type="ECO:0000256" key="1">
    <source>
        <dbReference type="ARBA" id="ARBA00022603"/>
    </source>
</evidence>
<comment type="similarity">
    <text evidence="5">Belongs to the methyltransferase superfamily. UbiG/COQ3 family.</text>
</comment>
<dbReference type="EC" id="2.1.1.222" evidence="5"/>
<keyword evidence="1 5" id="KW-0489">Methyltransferase</keyword>
<accession>A0A931HBE6</accession>
<dbReference type="GO" id="GO:0032259">
    <property type="term" value="P:methylation"/>
    <property type="evidence" value="ECO:0007669"/>
    <property type="project" value="UniProtKB-KW"/>
</dbReference>
<evidence type="ECO:0000313" key="6">
    <source>
        <dbReference type="EMBL" id="MBH0112423.1"/>
    </source>
</evidence>
<dbReference type="InterPro" id="IPR010233">
    <property type="entry name" value="UbiG_MeTrfase"/>
</dbReference>
<sequence length="253" mass="27017">MNNATATDIPATMNDATTIRPEEAAHFGKLAAEWWDPAGSSAMLHQLNPVRLGYIRKAIDAHFRTDSRKLRPLEGRRALDAGCGAGLLCEPLARLGAAVTGLDAAPENIAAASSHARAMGLAIDYRHGELAALEAPAFDLVCSLEVLEHVADKQAFVNALASRLSDTGLMILSCPNRTTRSRLLLVEAAERLGKVPRGTHEWNQFVTPEELAELAASAGLDLGEPTGIAWSPTKGLHLAEDLSLNYIVTARKA</sequence>
<evidence type="ECO:0000256" key="2">
    <source>
        <dbReference type="ARBA" id="ARBA00022679"/>
    </source>
</evidence>
<organism evidence="6 7">
    <name type="scientific">Novosphingobium aureum</name>
    <dbReference type="NCBI Taxonomy" id="2792964"/>
    <lineage>
        <taxon>Bacteria</taxon>
        <taxon>Pseudomonadati</taxon>
        <taxon>Pseudomonadota</taxon>
        <taxon>Alphaproteobacteria</taxon>
        <taxon>Sphingomonadales</taxon>
        <taxon>Sphingomonadaceae</taxon>
        <taxon>Novosphingobium</taxon>
    </lineage>
</organism>
<feature type="binding site" evidence="5">
    <location>
        <position position="144"/>
    </location>
    <ligand>
        <name>S-adenosyl-L-methionine</name>
        <dbReference type="ChEBI" id="CHEBI:59789"/>
    </ligand>
</feature>
<dbReference type="RefSeq" id="WP_197161771.1">
    <property type="nucleotide sequence ID" value="NZ_JADZGI010000001.1"/>
</dbReference>
<keyword evidence="4 5" id="KW-0949">S-adenosyl-L-methionine</keyword>
<feature type="binding site" evidence="5">
    <location>
        <position position="82"/>
    </location>
    <ligand>
        <name>S-adenosyl-L-methionine</name>
        <dbReference type="ChEBI" id="CHEBI:59789"/>
    </ligand>
</feature>
<dbReference type="SUPFAM" id="SSF53335">
    <property type="entry name" value="S-adenosyl-L-methionine-dependent methyltransferases"/>
    <property type="match status" value="1"/>
</dbReference>
<dbReference type="Gene3D" id="3.40.50.150">
    <property type="entry name" value="Vaccinia Virus protein VP39"/>
    <property type="match status" value="1"/>
</dbReference>
<dbReference type="GO" id="GO:0010420">
    <property type="term" value="F:polyprenyldihydroxybenzoate methyltransferase activity"/>
    <property type="evidence" value="ECO:0007669"/>
    <property type="project" value="InterPro"/>
</dbReference>
<comment type="catalytic activity">
    <reaction evidence="5">
        <text>a 3-(all-trans-polyprenyl)benzene-1,2-diol + S-adenosyl-L-methionine = a 2-methoxy-6-(all-trans-polyprenyl)phenol + S-adenosyl-L-homocysteine + H(+)</text>
        <dbReference type="Rhea" id="RHEA:31411"/>
        <dbReference type="Rhea" id="RHEA-COMP:9550"/>
        <dbReference type="Rhea" id="RHEA-COMP:9551"/>
        <dbReference type="ChEBI" id="CHEBI:15378"/>
        <dbReference type="ChEBI" id="CHEBI:57856"/>
        <dbReference type="ChEBI" id="CHEBI:59789"/>
        <dbReference type="ChEBI" id="CHEBI:62729"/>
        <dbReference type="ChEBI" id="CHEBI:62731"/>
        <dbReference type="EC" id="2.1.1.222"/>
    </reaction>
</comment>
<dbReference type="CDD" id="cd02440">
    <property type="entry name" value="AdoMet_MTases"/>
    <property type="match status" value="1"/>
</dbReference>
<gene>
    <name evidence="5 6" type="primary">ubiG</name>
    <name evidence="6" type="ORF">I5E68_05570</name>
</gene>
<reference evidence="6" key="1">
    <citation type="submission" date="2020-11" db="EMBL/GenBank/DDBJ databases">
        <title>Novosphingobium aureum sp. nov., a marine bacterium isolated from sediment of a salt flat.</title>
        <authorList>
            <person name="Yoo Y."/>
            <person name="Kim J.-J."/>
        </authorList>
    </citation>
    <scope>NUCLEOTIDE SEQUENCE</scope>
    <source>
        <strain evidence="6">YJ-S2-02</strain>
    </source>
</reference>
<comment type="catalytic activity">
    <reaction evidence="5">
        <text>a 3-demethylubiquinol + S-adenosyl-L-methionine = a ubiquinol + S-adenosyl-L-homocysteine + H(+)</text>
        <dbReference type="Rhea" id="RHEA:44380"/>
        <dbReference type="Rhea" id="RHEA-COMP:9566"/>
        <dbReference type="Rhea" id="RHEA-COMP:10914"/>
        <dbReference type="ChEBI" id="CHEBI:15378"/>
        <dbReference type="ChEBI" id="CHEBI:17976"/>
        <dbReference type="ChEBI" id="CHEBI:57856"/>
        <dbReference type="ChEBI" id="CHEBI:59789"/>
        <dbReference type="ChEBI" id="CHEBI:84422"/>
        <dbReference type="EC" id="2.1.1.64"/>
    </reaction>
</comment>
<evidence type="ECO:0000256" key="3">
    <source>
        <dbReference type="ARBA" id="ARBA00022688"/>
    </source>
</evidence>
<comment type="function">
    <text evidence="5">O-methyltransferase that catalyzes the 2 O-methylation steps in the ubiquinone biosynthetic pathway.</text>
</comment>
<dbReference type="Proteomes" id="UP000617634">
    <property type="component" value="Unassembled WGS sequence"/>
</dbReference>
<feature type="binding site" evidence="5">
    <location>
        <position position="51"/>
    </location>
    <ligand>
        <name>S-adenosyl-L-methionine</name>
        <dbReference type="ChEBI" id="CHEBI:59789"/>
    </ligand>
</feature>
<dbReference type="EC" id="2.1.1.64" evidence="5"/>
<dbReference type="PANTHER" id="PTHR43464">
    <property type="entry name" value="METHYLTRANSFERASE"/>
    <property type="match status" value="1"/>
</dbReference>
<keyword evidence="7" id="KW-1185">Reference proteome</keyword>
<dbReference type="EMBL" id="JADZGI010000001">
    <property type="protein sequence ID" value="MBH0112423.1"/>
    <property type="molecule type" value="Genomic_DNA"/>
</dbReference>
<dbReference type="PANTHER" id="PTHR43464:SF19">
    <property type="entry name" value="UBIQUINONE BIOSYNTHESIS O-METHYLTRANSFERASE, MITOCHONDRIAL"/>
    <property type="match status" value="1"/>
</dbReference>
<evidence type="ECO:0000256" key="5">
    <source>
        <dbReference type="HAMAP-Rule" id="MF_00472"/>
    </source>
</evidence>
<protein>
    <recommendedName>
        <fullName evidence="5">Ubiquinone biosynthesis O-methyltransferase</fullName>
    </recommendedName>
    <alternativeName>
        <fullName evidence="5">2-polyprenyl-6-hydroxyphenol methylase</fullName>
        <ecNumber evidence="5">2.1.1.222</ecNumber>
    </alternativeName>
    <alternativeName>
        <fullName evidence="5">3-demethylubiquinone 3-O-methyltransferase</fullName>
        <ecNumber evidence="5">2.1.1.64</ecNumber>
    </alternativeName>
</protein>
<keyword evidence="3 5" id="KW-0831">Ubiquinone biosynthesis</keyword>
<dbReference type="GO" id="GO:0102208">
    <property type="term" value="F:2-polyprenyl-6-hydroxyphenol methylase activity"/>
    <property type="evidence" value="ECO:0007669"/>
    <property type="project" value="UniProtKB-EC"/>
</dbReference>
<dbReference type="GO" id="GO:0061542">
    <property type="term" value="F:3-demethylubiquinol 3-O-methyltransferase activity"/>
    <property type="evidence" value="ECO:0007669"/>
    <property type="project" value="UniProtKB-UniRule"/>
</dbReference>
<dbReference type="NCBIfam" id="TIGR01983">
    <property type="entry name" value="UbiG"/>
    <property type="match status" value="1"/>
</dbReference>
<proteinExistence type="inferred from homology"/>
<name>A0A931HBE6_9SPHN</name>
<comment type="caution">
    <text evidence="6">The sequence shown here is derived from an EMBL/GenBank/DDBJ whole genome shotgun (WGS) entry which is preliminary data.</text>
</comment>
<dbReference type="AlphaFoldDB" id="A0A931HBE6"/>
<dbReference type="HAMAP" id="MF_00472">
    <property type="entry name" value="UbiG"/>
    <property type="match status" value="1"/>
</dbReference>
<evidence type="ECO:0000313" key="7">
    <source>
        <dbReference type="Proteomes" id="UP000617634"/>
    </source>
</evidence>
<comment type="pathway">
    <text evidence="5">Cofactor biosynthesis; ubiquinone biosynthesis.</text>
</comment>
<dbReference type="Pfam" id="PF13489">
    <property type="entry name" value="Methyltransf_23"/>
    <property type="match status" value="1"/>
</dbReference>
<keyword evidence="2 5" id="KW-0808">Transferase</keyword>
<dbReference type="InterPro" id="IPR029063">
    <property type="entry name" value="SAM-dependent_MTases_sf"/>
</dbReference>
<evidence type="ECO:0000256" key="4">
    <source>
        <dbReference type="ARBA" id="ARBA00022691"/>
    </source>
</evidence>
<feature type="binding site" evidence="5">
    <location>
        <position position="103"/>
    </location>
    <ligand>
        <name>S-adenosyl-L-methionine</name>
        <dbReference type="ChEBI" id="CHEBI:59789"/>
    </ligand>
</feature>